<dbReference type="Proteomes" id="UP000253594">
    <property type="component" value="Unassembled WGS sequence"/>
</dbReference>
<dbReference type="Pfam" id="PF07690">
    <property type="entry name" value="MFS_1"/>
    <property type="match status" value="1"/>
</dbReference>
<dbReference type="InterPro" id="IPR011701">
    <property type="entry name" value="MFS"/>
</dbReference>
<dbReference type="InterPro" id="IPR036259">
    <property type="entry name" value="MFS_trans_sf"/>
</dbReference>
<dbReference type="EMBL" id="QORE01000536">
    <property type="protein sequence ID" value="RCI73743.1"/>
    <property type="molecule type" value="Genomic_DNA"/>
</dbReference>
<evidence type="ECO:0000256" key="3">
    <source>
        <dbReference type="ARBA" id="ARBA00023136"/>
    </source>
</evidence>
<feature type="transmembrane region" description="Helical" evidence="5">
    <location>
        <begin position="29"/>
        <end position="47"/>
    </location>
</feature>
<keyword evidence="3 5" id="KW-0472">Membrane</keyword>
<comment type="caution">
    <text evidence="7">The sequence shown here is derived from an EMBL/GenBank/DDBJ whole genome shotgun (WGS) entry which is preliminary data.</text>
</comment>
<evidence type="ECO:0000256" key="1">
    <source>
        <dbReference type="ARBA" id="ARBA00022692"/>
    </source>
</evidence>
<evidence type="ECO:0000313" key="8">
    <source>
        <dbReference type="Proteomes" id="UP000253594"/>
    </source>
</evidence>
<keyword evidence="2 5" id="KW-1133">Transmembrane helix</keyword>
<dbReference type="PANTHER" id="PTHR23521:SF3">
    <property type="entry name" value="MFS TRANSPORTER"/>
    <property type="match status" value="1"/>
</dbReference>
<protein>
    <submittedName>
        <fullName evidence="7">MFS transporter</fullName>
    </submittedName>
</protein>
<keyword evidence="1 5" id="KW-0812">Transmembrane</keyword>
<dbReference type="GO" id="GO:0005886">
    <property type="term" value="C:plasma membrane"/>
    <property type="evidence" value="ECO:0007669"/>
    <property type="project" value="TreeGrafter"/>
</dbReference>
<evidence type="ECO:0000256" key="2">
    <source>
        <dbReference type="ARBA" id="ARBA00022989"/>
    </source>
</evidence>
<dbReference type="GO" id="GO:0022857">
    <property type="term" value="F:transmembrane transporter activity"/>
    <property type="evidence" value="ECO:0007669"/>
    <property type="project" value="InterPro"/>
</dbReference>
<evidence type="ECO:0000313" key="7">
    <source>
        <dbReference type="EMBL" id="RCI73743.1"/>
    </source>
</evidence>
<feature type="region of interest" description="Disordered" evidence="4">
    <location>
        <begin position="177"/>
        <end position="199"/>
    </location>
</feature>
<feature type="transmembrane region" description="Helical" evidence="5">
    <location>
        <begin position="53"/>
        <end position="76"/>
    </location>
</feature>
<feature type="transmembrane region" description="Helical" evidence="5">
    <location>
        <begin position="115"/>
        <end position="136"/>
    </location>
</feature>
<feature type="transmembrane region" description="Helical" evidence="5">
    <location>
        <begin position="88"/>
        <end position="109"/>
    </location>
</feature>
<proteinExistence type="predicted"/>
<evidence type="ECO:0000256" key="4">
    <source>
        <dbReference type="SAM" id="MobiDB-lite"/>
    </source>
</evidence>
<dbReference type="PANTHER" id="PTHR23521">
    <property type="entry name" value="TRANSPORTER MFS SUPERFAMILY"/>
    <property type="match status" value="1"/>
</dbReference>
<dbReference type="SUPFAM" id="SSF103473">
    <property type="entry name" value="MFS general substrate transporter"/>
    <property type="match status" value="1"/>
</dbReference>
<dbReference type="Gene3D" id="1.20.1250.20">
    <property type="entry name" value="MFS general substrate transporter like domains"/>
    <property type="match status" value="1"/>
</dbReference>
<reference evidence="7 8" key="1">
    <citation type="submission" date="2018-07" db="EMBL/GenBank/DDBJ databases">
        <title>Mechanisms of high-level aminoglycoside resistance among Gram-negative pathogens in Brazil.</title>
        <authorList>
            <person name="Ballaben A.S."/>
            <person name="Darini A.L.C."/>
            <person name="Doi Y."/>
        </authorList>
    </citation>
    <scope>NUCLEOTIDE SEQUENCE [LARGE SCALE GENOMIC DNA]</scope>
    <source>
        <strain evidence="7 8">B2-305</strain>
    </source>
</reference>
<organism evidence="7 8">
    <name type="scientific">Pseudomonas aeruginosa</name>
    <dbReference type="NCBI Taxonomy" id="287"/>
    <lineage>
        <taxon>Bacteria</taxon>
        <taxon>Pseudomonadati</taxon>
        <taxon>Pseudomonadota</taxon>
        <taxon>Gammaproteobacteria</taxon>
        <taxon>Pseudomonadales</taxon>
        <taxon>Pseudomonadaceae</taxon>
        <taxon>Pseudomonas</taxon>
    </lineage>
</organism>
<evidence type="ECO:0000259" key="6">
    <source>
        <dbReference type="PROSITE" id="PS50850"/>
    </source>
</evidence>
<dbReference type="AlphaFoldDB" id="A0A367M9X6"/>
<dbReference type="FunFam" id="1.20.1250.20:FF:000314">
    <property type="entry name" value="Transporter, MFS superfamily"/>
    <property type="match status" value="1"/>
</dbReference>
<evidence type="ECO:0000256" key="5">
    <source>
        <dbReference type="SAM" id="Phobius"/>
    </source>
</evidence>
<accession>A0A367M9X6</accession>
<feature type="non-terminal residue" evidence="7">
    <location>
        <position position="1"/>
    </location>
</feature>
<sequence>GLYMGACIFAWLLVQWPRGWLSDRRDRAWLIRACAILLCLFALPLALLQQMPLALLLALGIAASMLQFTLYPLAVAFSNDHVETERRVSLTAMLLVTFGVGACIGPLAAGALMRLFGANMLYAFVSACALILVWRVHPEKVSGLHRVDDAPLHHVPTPDNMTSSPLVAALDPRVDEQAVQEQMVDGEPDAPQADGATQN</sequence>
<name>A0A367M9X6_PSEAI</name>
<dbReference type="InterPro" id="IPR020846">
    <property type="entry name" value="MFS_dom"/>
</dbReference>
<dbReference type="PROSITE" id="PS50850">
    <property type="entry name" value="MFS"/>
    <property type="match status" value="1"/>
</dbReference>
<gene>
    <name evidence="7" type="ORF">DT376_16750</name>
</gene>
<feature type="domain" description="Major facilitator superfamily (MFS) profile" evidence="6">
    <location>
        <begin position="1"/>
        <end position="141"/>
    </location>
</feature>